<evidence type="ECO:0000256" key="6">
    <source>
        <dbReference type="ARBA" id="ARBA00022516"/>
    </source>
</evidence>
<keyword evidence="7" id="KW-0441">Lipid A biosynthesis</keyword>
<evidence type="ECO:0000256" key="4">
    <source>
        <dbReference type="ARBA" id="ARBA00013167"/>
    </source>
</evidence>
<dbReference type="SUPFAM" id="SSF54637">
    <property type="entry name" value="Thioesterase/thiol ester dehydrase-isomerase"/>
    <property type="match status" value="1"/>
</dbReference>
<protein>
    <recommendedName>
        <fullName evidence="4">3-hydroxyacyl-[acyl-carrier-protein] dehydratase</fullName>
        <ecNumber evidence="4">4.2.1.59</ecNumber>
    </recommendedName>
</protein>
<dbReference type="PANTHER" id="PTHR30272">
    <property type="entry name" value="3-HYDROXYACYL-[ACYL-CARRIER-PROTEIN] DEHYDRATASE"/>
    <property type="match status" value="1"/>
</dbReference>
<dbReference type="NCBIfam" id="NF000582">
    <property type="entry name" value="PRK00006.1"/>
    <property type="match status" value="1"/>
</dbReference>
<dbReference type="FunFam" id="3.10.129.10:FF:000001">
    <property type="entry name" value="3-hydroxyacyl-[acyl-carrier-protein] dehydratase FabZ"/>
    <property type="match status" value="1"/>
</dbReference>
<dbReference type="CDD" id="cd01288">
    <property type="entry name" value="FabZ"/>
    <property type="match status" value="1"/>
</dbReference>
<dbReference type="EC" id="4.2.1.59" evidence="4"/>
<dbReference type="EMBL" id="FNBG01000005">
    <property type="protein sequence ID" value="SDF08395.1"/>
    <property type="molecule type" value="Genomic_DNA"/>
</dbReference>
<keyword evidence="6" id="KW-0444">Lipid biosynthesis</keyword>
<evidence type="ECO:0000256" key="1">
    <source>
        <dbReference type="ARBA" id="ARBA00001055"/>
    </source>
</evidence>
<comment type="function">
    <text evidence="10">Involved in unsaturated fatty acids biosynthesis. Catalyzes the dehydration of short chain beta-hydroxyacyl-ACPs and long chain saturated and unsaturated beta-hydroxyacyl-ACPs.</text>
</comment>
<evidence type="ECO:0000256" key="8">
    <source>
        <dbReference type="ARBA" id="ARBA00023098"/>
    </source>
</evidence>
<dbReference type="Proteomes" id="UP000198972">
    <property type="component" value="Unassembled WGS sequence"/>
</dbReference>
<dbReference type="STRING" id="670482.SAMN04488542_105176"/>
<keyword evidence="5" id="KW-0963">Cytoplasm</keyword>
<evidence type="ECO:0000313" key="12">
    <source>
        <dbReference type="Proteomes" id="UP000198972"/>
    </source>
</evidence>
<dbReference type="GO" id="GO:0019171">
    <property type="term" value="F:(3R)-hydroxyacyl-[acyl-carrier-protein] dehydratase activity"/>
    <property type="evidence" value="ECO:0007669"/>
    <property type="project" value="UniProtKB-EC"/>
</dbReference>
<dbReference type="Pfam" id="PF07977">
    <property type="entry name" value="FabA"/>
    <property type="match status" value="1"/>
</dbReference>
<organism evidence="11 12">
    <name type="scientific">Fontibacillus panacisegetis</name>
    <dbReference type="NCBI Taxonomy" id="670482"/>
    <lineage>
        <taxon>Bacteria</taxon>
        <taxon>Bacillati</taxon>
        <taxon>Bacillota</taxon>
        <taxon>Bacilli</taxon>
        <taxon>Bacillales</taxon>
        <taxon>Paenibacillaceae</taxon>
        <taxon>Fontibacillus</taxon>
    </lineage>
</organism>
<keyword evidence="12" id="KW-1185">Reference proteome</keyword>
<gene>
    <name evidence="11" type="ORF">SAMN04488542_105176</name>
</gene>
<keyword evidence="8" id="KW-0443">Lipid metabolism</keyword>
<evidence type="ECO:0000313" key="11">
    <source>
        <dbReference type="EMBL" id="SDF08395.1"/>
    </source>
</evidence>
<dbReference type="InterPro" id="IPR029069">
    <property type="entry name" value="HotDog_dom_sf"/>
</dbReference>
<comment type="subcellular location">
    <subcellularLocation>
        <location evidence="2">Cytoplasm</location>
    </subcellularLocation>
</comment>
<dbReference type="GO" id="GO:0005737">
    <property type="term" value="C:cytoplasm"/>
    <property type="evidence" value="ECO:0007669"/>
    <property type="project" value="UniProtKB-SubCell"/>
</dbReference>
<reference evidence="11 12" key="1">
    <citation type="submission" date="2016-10" db="EMBL/GenBank/DDBJ databases">
        <authorList>
            <person name="de Groot N.N."/>
        </authorList>
    </citation>
    <scope>NUCLEOTIDE SEQUENCE [LARGE SCALE GENOMIC DNA]</scope>
    <source>
        <strain evidence="11 12">DSM 28129</strain>
    </source>
</reference>
<dbReference type="GO" id="GO:0009245">
    <property type="term" value="P:lipid A biosynthetic process"/>
    <property type="evidence" value="ECO:0007669"/>
    <property type="project" value="UniProtKB-KW"/>
</dbReference>
<sequence>MYDINKIKEALPQRYPFLLIDRVIEHEYMLSATTIKNVTFNEFWSVGHFDYKPIYPGVLMIETMAQTGGIIYHDFSSNKNSLEGKDGLLVGVNKTKFLKRVEPGDTIKSIAQNIVNLGTLSKVYCEMFVGEHKVAQAELSYLVN</sequence>
<name>A0A1G7I6T7_9BACL</name>
<proteinExistence type="inferred from homology"/>
<comment type="catalytic activity">
    <reaction evidence="1">
        <text>a (3R)-hydroxyacyl-[ACP] = a (2E)-enoyl-[ACP] + H2O</text>
        <dbReference type="Rhea" id="RHEA:13097"/>
        <dbReference type="Rhea" id="RHEA-COMP:9925"/>
        <dbReference type="Rhea" id="RHEA-COMP:9945"/>
        <dbReference type="ChEBI" id="CHEBI:15377"/>
        <dbReference type="ChEBI" id="CHEBI:78784"/>
        <dbReference type="ChEBI" id="CHEBI:78827"/>
        <dbReference type="EC" id="4.2.1.59"/>
    </reaction>
</comment>
<keyword evidence="9" id="KW-0456">Lyase</keyword>
<evidence type="ECO:0000256" key="9">
    <source>
        <dbReference type="ARBA" id="ARBA00023239"/>
    </source>
</evidence>
<evidence type="ECO:0000256" key="7">
    <source>
        <dbReference type="ARBA" id="ARBA00022556"/>
    </source>
</evidence>
<dbReference type="GO" id="GO:0016020">
    <property type="term" value="C:membrane"/>
    <property type="evidence" value="ECO:0007669"/>
    <property type="project" value="GOC"/>
</dbReference>
<accession>A0A1G7I6T7</accession>
<comment type="similarity">
    <text evidence="3">Belongs to the thioester dehydratase family. FabZ subfamily.</text>
</comment>
<dbReference type="Gene3D" id="3.10.129.10">
    <property type="entry name" value="Hotdog Thioesterase"/>
    <property type="match status" value="1"/>
</dbReference>
<dbReference type="AlphaFoldDB" id="A0A1G7I6T7"/>
<dbReference type="PANTHER" id="PTHR30272:SF1">
    <property type="entry name" value="3-HYDROXYACYL-[ACYL-CARRIER-PROTEIN] DEHYDRATASE"/>
    <property type="match status" value="1"/>
</dbReference>
<dbReference type="RefSeq" id="WP_091227862.1">
    <property type="nucleotide sequence ID" value="NZ_FNBG01000005.1"/>
</dbReference>
<evidence type="ECO:0000256" key="10">
    <source>
        <dbReference type="ARBA" id="ARBA00025049"/>
    </source>
</evidence>
<evidence type="ECO:0000256" key="3">
    <source>
        <dbReference type="ARBA" id="ARBA00009174"/>
    </source>
</evidence>
<dbReference type="OrthoDB" id="9772788at2"/>
<dbReference type="InterPro" id="IPR013114">
    <property type="entry name" value="FabA_FabZ"/>
</dbReference>
<evidence type="ECO:0000256" key="2">
    <source>
        <dbReference type="ARBA" id="ARBA00004496"/>
    </source>
</evidence>
<evidence type="ECO:0000256" key="5">
    <source>
        <dbReference type="ARBA" id="ARBA00022490"/>
    </source>
</evidence>